<comment type="similarity">
    <text evidence="2">Belongs to the MTB12 family.</text>
</comment>
<accession>A0A3G8JP86</accession>
<keyword evidence="1" id="KW-0732">Signal</keyword>
<name>A0A3G8JP86_9ACTN</name>
<feature type="compositionally biased region" description="Low complexity" evidence="3">
    <location>
        <begin position="100"/>
        <end position="122"/>
    </location>
</feature>
<feature type="domain" description="Low molecular weight antigen MTB12-like C-terminal" evidence="5">
    <location>
        <begin position="177"/>
        <end position="289"/>
    </location>
</feature>
<sequence>MSPDYDDTDTGPIGSRAYSAPEADDAEPTRGDERATRGGGDGVNWPTVLMAGGISAIISALVVTIGVVGLLLSDIGRDNNASSNTQPTVVNLGSAQSEVPQAGAPQAAPRATAPGAPAAAAPAPAPGGEGSSADLPAGGASGGGLAPGAAPQPAPEVPAAPQQTQPRQQAQTPTSRPTPSVGQLQGDLNALVGGGSAAQKGQRLEGGQRAATQAQPIVLLLQRFKPLGFTYRVVGPVSVNGNTAKATLELRSPGYQPARMPVYWVWKDGQWKLSNRSICDIGAYAQIPCSL</sequence>
<dbReference type="Pfam" id="PF26580">
    <property type="entry name" value="Mtb12_C"/>
    <property type="match status" value="1"/>
</dbReference>
<evidence type="ECO:0000256" key="4">
    <source>
        <dbReference type="SAM" id="Phobius"/>
    </source>
</evidence>
<feature type="region of interest" description="Disordered" evidence="3">
    <location>
        <begin position="96"/>
        <end position="211"/>
    </location>
</feature>
<keyword evidence="7" id="KW-1185">Reference proteome</keyword>
<reference evidence="6 7" key="1">
    <citation type="submission" date="2018-11" db="EMBL/GenBank/DDBJ databases">
        <title>Gordonia insulae sp. nov., isolated from an island soil.</title>
        <authorList>
            <person name="Kim Y.S."/>
            <person name="Kim S.B."/>
        </authorList>
    </citation>
    <scope>NUCLEOTIDE SEQUENCE [LARGE SCALE GENOMIC DNA]</scope>
    <source>
        <strain evidence="6 7">MMS17-SY073</strain>
    </source>
</reference>
<dbReference type="KEGG" id="gom:D7316_02880"/>
<dbReference type="InterPro" id="IPR058644">
    <property type="entry name" value="Mtb12-like_C"/>
</dbReference>
<dbReference type="EMBL" id="CP033972">
    <property type="protein sequence ID" value="AZG46279.1"/>
    <property type="molecule type" value="Genomic_DNA"/>
</dbReference>
<keyword evidence="4" id="KW-0812">Transmembrane</keyword>
<organism evidence="6 7">
    <name type="scientific">Gordonia insulae</name>
    <dbReference type="NCBI Taxonomy" id="2420509"/>
    <lineage>
        <taxon>Bacteria</taxon>
        <taxon>Bacillati</taxon>
        <taxon>Actinomycetota</taxon>
        <taxon>Actinomycetes</taxon>
        <taxon>Mycobacteriales</taxon>
        <taxon>Gordoniaceae</taxon>
        <taxon>Gordonia</taxon>
    </lineage>
</organism>
<evidence type="ECO:0000313" key="7">
    <source>
        <dbReference type="Proteomes" id="UP000271469"/>
    </source>
</evidence>
<gene>
    <name evidence="6" type="ORF">D7316_02880</name>
</gene>
<feature type="compositionally biased region" description="Low complexity" evidence="3">
    <location>
        <begin position="159"/>
        <end position="180"/>
    </location>
</feature>
<evidence type="ECO:0000313" key="6">
    <source>
        <dbReference type="EMBL" id="AZG46279.1"/>
    </source>
</evidence>
<keyword evidence="4" id="KW-1133">Transmembrane helix</keyword>
<proteinExistence type="inferred from homology"/>
<evidence type="ECO:0000256" key="2">
    <source>
        <dbReference type="ARBA" id="ARBA00093774"/>
    </source>
</evidence>
<dbReference type="OrthoDB" id="4375957at2"/>
<protein>
    <recommendedName>
        <fullName evidence="5">Low molecular weight antigen MTB12-like C-terminal domain-containing protein</fullName>
    </recommendedName>
</protein>
<evidence type="ECO:0000256" key="3">
    <source>
        <dbReference type="SAM" id="MobiDB-lite"/>
    </source>
</evidence>
<evidence type="ECO:0000256" key="1">
    <source>
        <dbReference type="ARBA" id="ARBA00022729"/>
    </source>
</evidence>
<evidence type="ECO:0000259" key="5">
    <source>
        <dbReference type="Pfam" id="PF26580"/>
    </source>
</evidence>
<keyword evidence="4" id="KW-0472">Membrane</keyword>
<dbReference type="RefSeq" id="WP_124708815.1">
    <property type="nucleotide sequence ID" value="NZ_CP033972.1"/>
</dbReference>
<feature type="compositionally biased region" description="Basic and acidic residues" evidence="3">
    <location>
        <begin position="27"/>
        <end position="36"/>
    </location>
</feature>
<feature type="region of interest" description="Disordered" evidence="3">
    <location>
        <begin position="1"/>
        <end position="43"/>
    </location>
</feature>
<dbReference type="AlphaFoldDB" id="A0A3G8JP86"/>
<feature type="transmembrane region" description="Helical" evidence="4">
    <location>
        <begin position="48"/>
        <end position="72"/>
    </location>
</feature>
<dbReference type="Proteomes" id="UP000271469">
    <property type="component" value="Chromosome"/>
</dbReference>